<dbReference type="PRINTS" id="PR00420">
    <property type="entry name" value="RNGMNOXGNASE"/>
</dbReference>
<dbReference type="AlphaFoldDB" id="D3PWW4"/>
<dbReference type="eggNOG" id="COG0654">
    <property type="taxonomic scope" value="Bacteria"/>
</dbReference>
<dbReference type="PANTHER" id="PTHR46865:SF2">
    <property type="entry name" value="MONOOXYGENASE"/>
    <property type="match status" value="1"/>
</dbReference>
<dbReference type="GO" id="GO:0004497">
    <property type="term" value="F:monooxygenase activity"/>
    <property type="evidence" value="ECO:0007669"/>
    <property type="project" value="UniProtKB-KW"/>
</dbReference>
<evidence type="ECO:0000259" key="1">
    <source>
        <dbReference type="Pfam" id="PF01494"/>
    </source>
</evidence>
<evidence type="ECO:0000313" key="2">
    <source>
        <dbReference type="EMBL" id="ADD45188.1"/>
    </source>
</evidence>
<dbReference type="Gene3D" id="3.30.9.10">
    <property type="entry name" value="D-Amino Acid Oxidase, subunit A, domain 2"/>
    <property type="match status" value="1"/>
</dbReference>
<dbReference type="InterPro" id="IPR051704">
    <property type="entry name" value="FAD_aromatic-hydroxylase"/>
</dbReference>
<gene>
    <name evidence="2" type="ordered locus">Snas_5557</name>
</gene>
<dbReference type="GO" id="GO:0071949">
    <property type="term" value="F:FAD binding"/>
    <property type="evidence" value="ECO:0007669"/>
    <property type="project" value="InterPro"/>
</dbReference>
<evidence type="ECO:0000313" key="3">
    <source>
        <dbReference type="Proteomes" id="UP000000844"/>
    </source>
</evidence>
<dbReference type="Proteomes" id="UP000000844">
    <property type="component" value="Chromosome"/>
</dbReference>
<name>D3PWW4_STANL</name>
<feature type="domain" description="FAD-binding" evidence="1">
    <location>
        <begin position="3"/>
        <end position="318"/>
    </location>
</feature>
<dbReference type="Gene3D" id="3.50.50.60">
    <property type="entry name" value="FAD/NAD(P)-binding domain"/>
    <property type="match status" value="1"/>
</dbReference>
<keyword evidence="3" id="KW-1185">Reference proteome</keyword>
<dbReference type="EMBL" id="CP001778">
    <property type="protein sequence ID" value="ADD45188.1"/>
    <property type="molecule type" value="Genomic_DNA"/>
</dbReference>
<keyword evidence="2" id="KW-0560">Oxidoreductase</keyword>
<dbReference type="InterPro" id="IPR036188">
    <property type="entry name" value="FAD/NAD-bd_sf"/>
</dbReference>
<dbReference type="SUPFAM" id="SSF51905">
    <property type="entry name" value="FAD/NAD(P)-binding domain"/>
    <property type="match status" value="1"/>
</dbReference>
<dbReference type="HOGENOM" id="CLU_009665_1_0_11"/>
<organism evidence="2 3">
    <name type="scientific">Stackebrandtia nassauensis (strain DSM 44728 / CIP 108903 / NRRL B-16338 / NBRC 102104 / LLR-40K-21)</name>
    <dbReference type="NCBI Taxonomy" id="446470"/>
    <lineage>
        <taxon>Bacteria</taxon>
        <taxon>Bacillati</taxon>
        <taxon>Actinomycetota</taxon>
        <taxon>Actinomycetes</taxon>
        <taxon>Glycomycetales</taxon>
        <taxon>Glycomycetaceae</taxon>
        <taxon>Stackebrandtia</taxon>
    </lineage>
</organism>
<protein>
    <submittedName>
        <fullName evidence="2">Monooxygenase FAD-binding protein</fullName>
    </submittedName>
</protein>
<dbReference type="RefSeq" id="WP_013020759.1">
    <property type="nucleotide sequence ID" value="NC_013947.1"/>
</dbReference>
<dbReference type="InterPro" id="IPR002938">
    <property type="entry name" value="FAD-bd"/>
</dbReference>
<dbReference type="STRING" id="446470.Snas_5557"/>
<dbReference type="OrthoDB" id="3356051at2"/>
<keyword evidence="2" id="KW-0503">Monooxygenase</keyword>
<accession>D3PWW4</accession>
<dbReference type="PANTHER" id="PTHR46865">
    <property type="entry name" value="OXIDOREDUCTASE-RELATED"/>
    <property type="match status" value="1"/>
</dbReference>
<proteinExistence type="predicted"/>
<sequence>MNHVLVSGASIAGLTTAHWLRRHGFTVTIVERAATLRPGGQAIDVRGVGLDVIREMGLLDEVRANVTGLRGMTIVDADGNVLTETHEETFSGGTIDNEDVELMRDDLTNILHSAVDEAVEFLFSNSIAELTPTETGVSVVFDSGRTGDFDAVVGADGLHSVTRKLAFGPESDYVRSLDGYVGIWTMPNFLNLDHWQMLQHLGDTTAVIYSGRKTEEMRAIIGFKSEKLDYDYRDAETHKQLLEKHFGGLGWEIPNLLRHMRSASDFYFDEMAQIHMDTWVDGRVGLVGDAGYCASPLSGQGTSLALVGGYVLAGELAASRDDLATGFTNYVGTMRPYVRVNQELAHLNRNGTATEPDRQHAYRALTLRDYR</sequence>
<reference evidence="2 3" key="1">
    <citation type="journal article" date="2009" name="Stand. Genomic Sci.">
        <title>Complete genome sequence of Stackebrandtia nassauensis type strain (LLR-40K-21).</title>
        <authorList>
            <person name="Munk C."/>
            <person name="Lapidus A."/>
            <person name="Copeland A."/>
            <person name="Jando M."/>
            <person name="Mayilraj S."/>
            <person name="Glavina Del Rio T."/>
            <person name="Nolan M."/>
            <person name="Chen F."/>
            <person name="Lucas S."/>
            <person name="Tice H."/>
            <person name="Cheng J.F."/>
            <person name="Han C."/>
            <person name="Detter J.C."/>
            <person name="Bruce D."/>
            <person name="Goodwin L."/>
            <person name="Chain P."/>
            <person name="Pitluck S."/>
            <person name="Goker M."/>
            <person name="Ovchinikova G."/>
            <person name="Pati A."/>
            <person name="Ivanova N."/>
            <person name="Mavromatis K."/>
            <person name="Chen A."/>
            <person name="Palaniappan K."/>
            <person name="Land M."/>
            <person name="Hauser L."/>
            <person name="Chang Y.J."/>
            <person name="Jeffries C.D."/>
            <person name="Bristow J."/>
            <person name="Eisen J.A."/>
            <person name="Markowitz V."/>
            <person name="Hugenholtz P."/>
            <person name="Kyrpides N.C."/>
            <person name="Klenk H.P."/>
        </authorList>
    </citation>
    <scope>NUCLEOTIDE SEQUENCE [LARGE SCALE GENOMIC DNA]</scope>
    <source>
        <strain evidence="3">DSM 44728 / CIP 108903 / NRRL B-16338 / NBRC 102104 / LLR-40K-21</strain>
    </source>
</reference>
<dbReference type="Pfam" id="PF01494">
    <property type="entry name" value="FAD_binding_3"/>
    <property type="match status" value="1"/>
</dbReference>
<dbReference type="KEGG" id="sna:Snas_5557"/>